<keyword evidence="17" id="KW-1185">Reference proteome</keyword>
<keyword evidence="4" id="KW-0808">Transferase</keyword>
<evidence type="ECO:0000313" key="17">
    <source>
        <dbReference type="Proteomes" id="UP000180175"/>
    </source>
</evidence>
<protein>
    <recommendedName>
        <fullName evidence="14">Peptide O-xylosyltransferase</fullName>
    </recommendedName>
</protein>
<reference evidence="15 17" key="1">
    <citation type="submission" date="2016-10" db="EMBL/GenBank/DDBJ databases">
        <title>Draft genome sequences of four alkaliphilic bacteria belonging to the Anaerobacillus genus.</title>
        <authorList>
            <person name="Bassil N.M."/>
            <person name="Lloyd J.R."/>
        </authorList>
    </citation>
    <scope>NUCLEOTIDE SEQUENCE [LARGE SCALE GENOMIC DNA]</scope>
    <source>
        <strain evidence="15 17">NB2006</strain>
    </source>
</reference>
<dbReference type="AlphaFoldDB" id="A0A1S2KXH4"/>
<keyword evidence="6" id="KW-0479">Metal-binding</keyword>
<evidence type="ECO:0000256" key="13">
    <source>
        <dbReference type="ARBA" id="ARBA00023180"/>
    </source>
</evidence>
<keyword evidence="3" id="KW-0328">Glycosyltransferase</keyword>
<dbReference type="Pfam" id="PF02485">
    <property type="entry name" value="Branch"/>
    <property type="match status" value="1"/>
</dbReference>
<accession>A0A1S2KXH4</accession>
<gene>
    <name evidence="16" type="ORF">AWH56_019650</name>
    <name evidence="15" type="ORF">AWH56_22930</name>
</gene>
<dbReference type="GO" id="GO:0046872">
    <property type="term" value="F:metal ion binding"/>
    <property type="evidence" value="ECO:0007669"/>
    <property type="project" value="UniProtKB-KW"/>
</dbReference>
<dbReference type="RefSeq" id="WP_071319241.1">
    <property type="nucleotide sequence ID" value="NZ_CP063356.2"/>
</dbReference>
<dbReference type="Proteomes" id="UP000180175">
    <property type="component" value="Chromosome"/>
</dbReference>
<keyword evidence="13" id="KW-0325">Glycoprotein</keyword>
<keyword evidence="10" id="KW-0333">Golgi apparatus</keyword>
<keyword evidence="12" id="KW-1015">Disulfide bond</keyword>
<proteinExistence type="predicted"/>
<evidence type="ECO:0000256" key="2">
    <source>
        <dbReference type="ARBA" id="ARBA00004648"/>
    </source>
</evidence>
<evidence type="ECO:0000256" key="9">
    <source>
        <dbReference type="ARBA" id="ARBA00022989"/>
    </source>
</evidence>
<evidence type="ECO:0000256" key="10">
    <source>
        <dbReference type="ARBA" id="ARBA00023034"/>
    </source>
</evidence>
<dbReference type="EMBL" id="CP063356">
    <property type="protein sequence ID" value="QOY34910.1"/>
    <property type="molecule type" value="Genomic_DNA"/>
</dbReference>
<sequence length="312" mass="37110">MDSNLRTAYILQVHKNPDQINKFINQLISDEQADVYVHIDRKSFNQLKGKIVDSPRVKILTQSISCDWGDISQVDTTLLLLREVIASKIEYDFVCLRSGQDLLIKDGFKDYLMENKDKIFITLRDVSWKNLGLMEMNWSKMTRKRYTTAHPIRIYRRIMQTLYRSGINISPNTKPWPKDYSFYVGSQWFTIPFDVASYIMKFLDENEWYRDYFENTMCPDEWFFQTLIMNSHYKENVVNNNLFYFNWGATFSDRNSPLDLTMEDMSAMEESGQYFARKFDEKVNPDIINYFANKTTFARRKSARKEEVNASF</sequence>
<organism evidence="15 17">
    <name type="scientific">Anaerobacillus isosaccharinicus</name>
    <dbReference type="NCBI Taxonomy" id="1532552"/>
    <lineage>
        <taxon>Bacteria</taxon>
        <taxon>Bacillati</taxon>
        <taxon>Bacillota</taxon>
        <taxon>Bacilli</taxon>
        <taxon>Bacillales</taxon>
        <taxon>Bacillaceae</taxon>
        <taxon>Anaerobacillus</taxon>
    </lineage>
</organism>
<evidence type="ECO:0000256" key="3">
    <source>
        <dbReference type="ARBA" id="ARBA00022676"/>
    </source>
</evidence>
<dbReference type="GO" id="GO:0050650">
    <property type="term" value="P:chondroitin sulfate proteoglycan biosynthetic process"/>
    <property type="evidence" value="ECO:0007669"/>
    <property type="project" value="TreeGrafter"/>
</dbReference>
<reference evidence="16 17" key="2">
    <citation type="journal article" date="2017" name="Genome Announc.">
        <title>Draft Genome Sequences of Four Alkaliphilic Bacteria Belonging to the Anaerobacillus Genus.</title>
        <authorList>
            <person name="Bassil N.M."/>
            <person name="Lloyd J.R."/>
        </authorList>
    </citation>
    <scope>NUCLEOTIDE SEQUENCE [LARGE SCALE GENOMIC DNA]</scope>
    <source>
        <strain evidence="16 17">NB2006</strain>
    </source>
</reference>
<dbReference type="GO" id="GO:0016020">
    <property type="term" value="C:membrane"/>
    <property type="evidence" value="ECO:0007669"/>
    <property type="project" value="InterPro"/>
</dbReference>
<evidence type="ECO:0000256" key="6">
    <source>
        <dbReference type="ARBA" id="ARBA00022723"/>
    </source>
</evidence>
<evidence type="ECO:0000256" key="14">
    <source>
        <dbReference type="ARBA" id="ARBA00042865"/>
    </source>
</evidence>
<evidence type="ECO:0000256" key="5">
    <source>
        <dbReference type="ARBA" id="ARBA00022692"/>
    </source>
</evidence>
<dbReference type="InterPro" id="IPR043538">
    <property type="entry name" value="XYLT"/>
</dbReference>
<dbReference type="KEGG" id="aia:AWH56_019650"/>
<evidence type="ECO:0000256" key="1">
    <source>
        <dbReference type="ARBA" id="ARBA00004323"/>
    </source>
</evidence>
<name>A0A1S2KXH4_9BACI</name>
<dbReference type="EMBL" id="LQXD01000197">
    <property type="protein sequence ID" value="OIJ04824.1"/>
    <property type="molecule type" value="Genomic_DNA"/>
</dbReference>
<dbReference type="GO" id="GO:0030158">
    <property type="term" value="F:protein xylosyltransferase activity"/>
    <property type="evidence" value="ECO:0007669"/>
    <property type="project" value="InterPro"/>
</dbReference>
<reference evidence="16" key="4">
    <citation type="submission" date="2020-10" db="EMBL/GenBank/DDBJ databases">
        <authorList>
            <person name="Bassil N.M."/>
            <person name="Lloyd J.R."/>
        </authorList>
    </citation>
    <scope>NUCLEOTIDE SEQUENCE</scope>
    <source>
        <strain evidence="16">NB2006</strain>
    </source>
</reference>
<keyword evidence="11" id="KW-0472">Membrane</keyword>
<evidence type="ECO:0000256" key="12">
    <source>
        <dbReference type="ARBA" id="ARBA00023157"/>
    </source>
</evidence>
<keyword evidence="5" id="KW-0812">Transmembrane</keyword>
<dbReference type="InterPro" id="IPR003406">
    <property type="entry name" value="Glyco_trans_14"/>
</dbReference>
<dbReference type="OrthoDB" id="7943907at2"/>
<evidence type="ECO:0000256" key="4">
    <source>
        <dbReference type="ARBA" id="ARBA00022679"/>
    </source>
</evidence>
<reference evidence="16 17" key="3">
    <citation type="journal article" date="2019" name="Int. J. Syst. Evol. Microbiol.">
        <title>Anaerobacillus isosaccharinicus sp. nov., an alkaliphilic bacterium which degrades isosaccharinic acid.</title>
        <authorList>
            <person name="Bassil N.M."/>
            <person name="Lloyd J.R."/>
        </authorList>
    </citation>
    <scope>NUCLEOTIDE SEQUENCE [LARGE SCALE GENOMIC DNA]</scope>
    <source>
        <strain evidence="16 17">NB2006</strain>
    </source>
</reference>
<keyword evidence="9" id="KW-1133">Transmembrane helix</keyword>
<dbReference type="PANTHER" id="PTHR46025:SF3">
    <property type="entry name" value="XYLOSYLTRANSFERASE OXT"/>
    <property type="match status" value="1"/>
</dbReference>
<keyword evidence="7" id="KW-0256">Endoplasmic reticulum</keyword>
<dbReference type="PANTHER" id="PTHR46025">
    <property type="entry name" value="XYLOSYLTRANSFERASE OXT"/>
    <property type="match status" value="1"/>
</dbReference>
<keyword evidence="8" id="KW-0735">Signal-anchor</keyword>
<evidence type="ECO:0000256" key="11">
    <source>
        <dbReference type="ARBA" id="ARBA00023136"/>
    </source>
</evidence>
<evidence type="ECO:0000256" key="8">
    <source>
        <dbReference type="ARBA" id="ARBA00022968"/>
    </source>
</evidence>
<evidence type="ECO:0000313" key="16">
    <source>
        <dbReference type="EMBL" id="QOY34910.1"/>
    </source>
</evidence>
<evidence type="ECO:0000256" key="7">
    <source>
        <dbReference type="ARBA" id="ARBA00022824"/>
    </source>
</evidence>
<evidence type="ECO:0000313" key="15">
    <source>
        <dbReference type="EMBL" id="OIJ04824.1"/>
    </source>
</evidence>
<comment type="subcellular location">
    <subcellularLocation>
        <location evidence="2">Endoplasmic reticulum membrane</location>
        <topology evidence="2">Single-pass type II membrane protein</topology>
    </subcellularLocation>
    <subcellularLocation>
        <location evidence="1">Golgi apparatus membrane</location>
        <topology evidence="1">Single-pass type II membrane protein</topology>
    </subcellularLocation>
</comment>
<dbReference type="GO" id="GO:0015012">
    <property type="term" value="P:heparan sulfate proteoglycan biosynthetic process"/>
    <property type="evidence" value="ECO:0007669"/>
    <property type="project" value="TreeGrafter"/>
</dbReference>